<dbReference type="InterPro" id="IPR001304">
    <property type="entry name" value="C-type_lectin-like"/>
</dbReference>
<dbReference type="InterPro" id="IPR016186">
    <property type="entry name" value="C-type_lectin-like/link_sf"/>
</dbReference>
<feature type="domain" description="C-type lectin" evidence="2">
    <location>
        <begin position="30"/>
        <end position="93"/>
    </location>
</feature>
<accession>A0A673KUH9</accession>
<protein>
    <recommendedName>
        <fullName evidence="2">C-type lectin domain-containing protein</fullName>
    </recommendedName>
</protein>
<organism evidence="3 4">
    <name type="scientific">Sinocyclocheilus rhinocerous</name>
    <dbReference type="NCBI Taxonomy" id="307959"/>
    <lineage>
        <taxon>Eukaryota</taxon>
        <taxon>Metazoa</taxon>
        <taxon>Chordata</taxon>
        <taxon>Craniata</taxon>
        <taxon>Vertebrata</taxon>
        <taxon>Euteleostomi</taxon>
        <taxon>Actinopterygii</taxon>
        <taxon>Neopterygii</taxon>
        <taxon>Teleostei</taxon>
        <taxon>Ostariophysi</taxon>
        <taxon>Cypriniformes</taxon>
        <taxon>Cyprinidae</taxon>
        <taxon>Cyprininae</taxon>
        <taxon>Sinocyclocheilus</taxon>
    </lineage>
</organism>
<dbReference type="PROSITE" id="PS50041">
    <property type="entry name" value="C_TYPE_LECTIN_2"/>
    <property type="match status" value="1"/>
</dbReference>
<dbReference type="Gene3D" id="3.10.100.10">
    <property type="entry name" value="Mannose-Binding Protein A, subunit A"/>
    <property type="match status" value="1"/>
</dbReference>
<dbReference type="InterPro" id="IPR016187">
    <property type="entry name" value="CTDL_fold"/>
</dbReference>
<reference evidence="3" key="1">
    <citation type="submission" date="2025-08" db="UniProtKB">
        <authorList>
            <consortium name="Ensembl"/>
        </authorList>
    </citation>
    <scope>IDENTIFICATION</scope>
</reference>
<dbReference type="GO" id="GO:0005886">
    <property type="term" value="C:plasma membrane"/>
    <property type="evidence" value="ECO:0007669"/>
    <property type="project" value="UniProtKB-SubCell"/>
</dbReference>
<evidence type="ECO:0000313" key="4">
    <source>
        <dbReference type="Proteomes" id="UP000472270"/>
    </source>
</evidence>
<comment type="subcellular location">
    <subcellularLocation>
        <location evidence="1">Cell membrane</location>
        <topology evidence="1">Single-pass type II membrane protein</topology>
    </subcellularLocation>
</comment>
<reference evidence="3" key="2">
    <citation type="submission" date="2025-09" db="UniProtKB">
        <authorList>
            <consortium name="Ensembl"/>
        </authorList>
    </citation>
    <scope>IDENTIFICATION</scope>
</reference>
<evidence type="ECO:0000256" key="1">
    <source>
        <dbReference type="ARBA" id="ARBA00004401"/>
    </source>
</evidence>
<dbReference type="SUPFAM" id="SSF56436">
    <property type="entry name" value="C-type lectin-like"/>
    <property type="match status" value="1"/>
</dbReference>
<proteinExistence type="predicted"/>
<dbReference type="AlphaFoldDB" id="A0A673KUH9"/>
<dbReference type="InterPro" id="IPR050828">
    <property type="entry name" value="C-type_lectin/matrix_domain"/>
</dbReference>
<dbReference type="Pfam" id="PF00059">
    <property type="entry name" value="Lectin_C"/>
    <property type="match status" value="1"/>
</dbReference>
<dbReference type="Proteomes" id="UP000472270">
    <property type="component" value="Unassembled WGS sequence"/>
</dbReference>
<dbReference type="PANTHER" id="PTHR45710:SF8">
    <property type="entry name" value="RERATING FAMILY MEMBER 4"/>
    <property type="match status" value="1"/>
</dbReference>
<keyword evidence="4" id="KW-1185">Reference proteome</keyword>
<sequence>MFGVDHSGSRAHLCSSAVQSNHQQLTGHLWGPDEFYISDEEKSWSDSRQYCRDRGADLVIINTEEKQRFISSFIKQSVWIGLSDTENEGVLKWLKHFLSIYLSISSVMVYVLVQN</sequence>
<dbReference type="PANTHER" id="PTHR45710">
    <property type="entry name" value="C-TYPE LECTIN DOMAIN-CONTAINING PROTEIN 180"/>
    <property type="match status" value="1"/>
</dbReference>
<dbReference type="Ensembl" id="ENSSRHT00000071348.1">
    <property type="protein sequence ID" value="ENSSRHP00000069448.1"/>
    <property type="gene ID" value="ENSSRHG00000034557.1"/>
</dbReference>
<evidence type="ECO:0000313" key="3">
    <source>
        <dbReference type="Ensembl" id="ENSSRHP00000069448.1"/>
    </source>
</evidence>
<evidence type="ECO:0000259" key="2">
    <source>
        <dbReference type="PROSITE" id="PS50041"/>
    </source>
</evidence>
<name>A0A673KUH9_9TELE</name>